<feature type="domain" description="Helicase C-terminal" evidence="14">
    <location>
        <begin position="936"/>
        <end position="1112"/>
    </location>
</feature>
<dbReference type="FunFam" id="1.20.120.1080:FF:000002">
    <property type="entry name" value="Putative ATP-dependent RNA helicase DHX36"/>
    <property type="match status" value="1"/>
</dbReference>
<feature type="compositionally biased region" description="Basic and acidic residues" evidence="12">
    <location>
        <begin position="37"/>
        <end position="52"/>
    </location>
</feature>
<evidence type="ECO:0000256" key="7">
    <source>
        <dbReference type="ARBA" id="ARBA00022806"/>
    </source>
</evidence>
<dbReference type="OrthoDB" id="5600252at2759"/>
<dbReference type="PANTHER" id="PTHR18934:SF145">
    <property type="entry name" value="ATP-DEPENDENT RNA HELICASE DHX57-RELATED"/>
    <property type="match status" value="1"/>
</dbReference>
<feature type="compositionally biased region" description="Low complexity" evidence="12">
    <location>
        <begin position="22"/>
        <end position="33"/>
    </location>
</feature>
<dbReference type="eggNOG" id="KOG0920">
    <property type="taxonomic scope" value="Eukaryota"/>
</dbReference>
<evidence type="ECO:0000256" key="12">
    <source>
        <dbReference type="SAM" id="MobiDB-lite"/>
    </source>
</evidence>
<dbReference type="EC" id="3.6.4.13" evidence="2"/>
<feature type="compositionally biased region" description="Polar residues" evidence="12">
    <location>
        <begin position="208"/>
        <end position="226"/>
    </location>
</feature>
<dbReference type="InterPro" id="IPR011545">
    <property type="entry name" value="DEAD/DEAH_box_helicase_dom"/>
</dbReference>
<evidence type="ECO:0000256" key="6">
    <source>
        <dbReference type="ARBA" id="ARBA00022801"/>
    </source>
</evidence>
<feature type="compositionally biased region" description="Polar residues" evidence="12">
    <location>
        <begin position="271"/>
        <end position="291"/>
    </location>
</feature>
<feature type="compositionally biased region" description="Low complexity" evidence="12">
    <location>
        <begin position="379"/>
        <end position="393"/>
    </location>
</feature>
<dbReference type="CDD" id="cd18791">
    <property type="entry name" value="SF2_C_RHA"/>
    <property type="match status" value="1"/>
</dbReference>
<dbReference type="CDD" id="cd17917">
    <property type="entry name" value="DEXHc_RHA-like"/>
    <property type="match status" value="1"/>
</dbReference>
<protein>
    <recommendedName>
        <fullName evidence="2">RNA helicase</fullName>
        <ecNumber evidence="2">3.6.4.13</ecNumber>
    </recommendedName>
</protein>
<keyword evidence="10" id="KW-0809">Transit peptide</keyword>
<evidence type="ECO:0000256" key="11">
    <source>
        <dbReference type="ARBA" id="ARBA00047984"/>
    </source>
</evidence>
<evidence type="ECO:0000313" key="15">
    <source>
        <dbReference type="EMBL" id="EPT04194.1"/>
    </source>
</evidence>
<dbReference type="Gene3D" id="3.40.50.300">
    <property type="entry name" value="P-loop containing nucleotide triphosphate hydrolases"/>
    <property type="match status" value="2"/>
</dbReference>
<dbReference type="GO" id="GO:0003723">
    <property type="term" value="F:RNA binding"/>
    <property type="evidence" value="ECO:0007669"/>
    <property type="project" value="UniProtKB-KW"/>
</dbReference>
<dbReference type="InterPro" id="IPR011709">
    <property type="entry name" value="DEAD-box_helicase_OB_fold"/>
</dbReference>
<dbReference type="InterPro" id="IPR001650">
    <property type="entry name" value="Helicase_C-like"/>
</dbReference>
<evidence type="ECO:0000256" key="1">
    <source>
        <dbReference type="ARBA" id="ARBA00004229"/>
    </source>
</evidence>
<dbReference type="FunCoup" id="S8ELN3">
    <property type="interactions" value="396"/>
</dbReference>
<feature type="region of interest" description="Disordered" evidence="12">
    <location>
        <begin position="375"/>
        <end position="410"/>
    </location>
</feature>
<keyword evidence="5" id="KW-0547">Nucleotide-binding</keyword>
<dbReference type="Pfam" id="PF00271">
    <property type="entry name" value="Helicase_C"/>
    <property type="match status" value="1"/>
</dbReference>
<dbReference type="Gene3D" id="1.20.120.1080">
    <property type="match status" value="1"/>
</dbReference>
<dbReference type="PROSITE" id="PS51194">
    <property type="entry name" value="HELICASE_CTER"/>
    <property type="match status" value="1"/>
</dbReference>
<feature type="region of interest" description="Disordered" evidence="12">
    <location>
        <begin position="1"/>
        <end position="76"/>
    </location>
</feature>
<feature type="compositionally biased region" description="Polar residues" evidence="12">
    <location>
        <begin position="394"/>
        <end position="409"/>
    </location>
</feature>
<dbReference type="GO" id="GO:0003724">
    <property type="term" value="F:RNA helicase activity"/>
    <property type="evidence" value="ECO:0007669"/>
    <property type="project" value="UniProtKB-EC"/>
</dbReference>
<dbReference type="GO" id="GO:0016787">
    <property type="term" value="F:hydrolase activity"/>
    <property type="evidence" value="ECO:0007669"/>
    <property type="project" value="UniProtKB-KW"/>
</dbReference>
<comment type="subcellular location">
    <subcellularLocation>
        <location evidence="1">Plastid</location>
        <location evidence="1">Chloroplast</location>
    </subcellularLocation>
</comment>
<accession>S8ELN3</accession>
<evidence type="ECO:0000256" key="2">
    <source>
        <dbReference type="ARBA" id="ARBA00012552"/>
    </source>
</evidence>
<dbReference type="SMART" id="SM00487">
    <property type="entry name" value="DEXDc"/>
    <property type="match status" value="1"/>
</dbReference>
<keyword evidence="7" id="KW-0347">Helicase</keyword>
<reference evidence="15 16" key="1">
    <citation type="journal article" date="2012" name="Science">
        <title>The Paleozoic origin of enzymatic lignin decomposition reconstructed from 31 fungal genomes.</title>
        <authorList>
            <person name="Floudas D."/>
            <person name="Binder M."/>
            <person name="Riley R."/>
            <person name="Barry K."/>
            <person name="Blanchette R.A."/>
            <person name="Henrissat B."/>
            <person name="Martinez A.T."/>
            <person name="Otillar R."/>
            <person name="Spatafora J.W."/>
            <person name="Yadav J.S."/>
            <person name="Aerts A."/>
            <person name="Benoit I."/>
            <person name="Boyd A."/>
            <person name="Carlson A."/>
            <person name="Copeland A."/>
            <person name="Coutinho P.M."/>
            <person name="de Vries R.P."/>
            <person name="Ferreira P."/>
            <person name="Findley K."/>
            <person name="Foster B."/>
            <person name="Gaskell J."/>
            <person name="Glotzer D."/>
            <person name="Gorecki P."/>
            <person name="Heitman J."/>
            <person name="Hesse C."/>
            <person name="Hori C."/>
            <person name="Igarashi K."/>
            <person name="Jurgens J.A."/>
            <person name="Kallen N."/>
            <person name="Kersten P."/>
            <person name="Kohler A."/>
            <person name="Kuees U."/>
            <person name="Kumar T.K.A."/>
            <person name="Kuo A."/>
            <person name="LaButti K."/>
            <person name="Larrondo L.F."/>
            <person name="Lindquist E."/>
            <person name="Ling A."/>
            <person name="Lombard V."/>
            <person name="Lucas S."/>
            <person name="Lundell T."/>
            <person name="Martin R."/>
            <person name="McLaughlin D.J."/>
            <person name="Morgenstern I."/>
            <person name="Morin E."/>
            <person name="Murat C."/>
            <person name="Nagy L.G."/>
            <person name="Nolan M."/>
            <person name="Ohm R.A."/>
            <person name="Patyshakuliyeva A."/>
            <person name="Rokas A."/>
            <person name="Ruiz-Duenas F.J."/>
            <person name="Sabat G."/>
            <person name="Salamov A."/>
            <person name="Samejima M."/>
            <person name="Schmutz J."/>
            <person name="Slot J.C."/>
            <person name="St John F."/>
            <person name="Stenlid J."/>
            <person name="Sun H."/>
            <person name="Sun S."/>
            <person name="Syed K."/>
            <person name="Tsang A."/>
            <person name="Wiebenga A."/>
            <person name="Young D."/>
            <person name="Pisabarro A."/>
            <person name="Eastwood D.C."/>
            <person name="Martin F."/>
            <person name="Cullen D."/>
            <person name="Grigoriev I.V."/>
            <person name="Hibbett D.S."/>
        </authorList>
    </citation>
    <scope>NUCLEOTIDE SEQUENCE</scope>
    <source>
        <strain evidence="16">FP-58527</strain>
    </source>
</reference>
<gene>
    <name evidence="15" type="ORF">FOMPIDRAFT_135412</name>
</gene>
<dbReference type="Pfam" id="PF21010">
    <property type="entry name" value="HA2_C"/>
    <property type="match status" value="1"/>
</dbReference>
<keyword evidence="3" id="KW-0150">Chloroplast</keyword>
<keyword evidence="9" id="KW-0694">RNA-binding</keyword>
<keyword evidence="4" id="KW-0934">Plastid</keyword>
<feature type="domain" description="Helicase ATP-binding" evidence="13">
    <location>
        <begin position="664"/>
        <end position="842"/>
    </location>
</feature>
<dbReference type="SMART" id="SM00490">
    <property type="entry name" value="HELICc"/>
    <property type="match status" value="1"/>
</dbReference>
<keyword evidence="8" id="KW-0067">ATP-binding</keyword>
<evidence type="ECO:0000256" key="5">
    <source>
        <dbReference type="ARBA" id="ARBA00022741"/>
    </source>
</evidence>
<dbReference type="InterPro" id="IPR027417">
    <property type="entry name" value="P-loop_NTPase"/>
</dbReference>
<evidence type="ECO:0000259" key="13">
    <source>
        <dbReference type="PROSITE" id="PS51192"/>
    </source>
</evidence>
<dbReference type="HOGENOM" id="CLU_001832_1_3_1"/>
<evidence type="ECO:0000256" key="4">
    <source>
        <dbReference type="ARBA" id="ARBA00022640"/>
    </source>
</evidence>
<evidence type="ECO:0000259" key="14">
    <source>
        <dbReference type="PROSITE" id="PS51194"/>
    </source>
</evidence>
<evidence type="ECO:0000256" key="3">
    <source>
        <dbReference type="ARBA" id="ARBA00022528"/>
    </source>
</evidence>
<evidence type="ECO:0000256" key="8">
    <source>
        <dbReference type="ARBA" id="ARBA00022840"/>
    </source>
</evidence>
<dbReference type="InterPro" id="IPR007502">
    <property type="entry name" value="Helicase-assoc_dom"/>
</dbReference>
<organism evidence="15 16">
    <name type="scientific">Fomitopsis schrenkii</name>
    <name type="common">Brown rot fungus</name>
    <dbReference type="NCBI Taxonomy" id="2126942"/>
    <lineage>
        <taxon>Eukaryota</taxon>
        <taxon>Fungi</taxon>
        <taxon>Dikarya</taxon>
        <taxon>Basidiomycota</taxon>
        <taxon>Agaricomycotina</taxon>
        <taxon>Agaricomycetes</taxon>
        <taxon>Polyporales</taxon>
        <taxon>Fomitopsis</taxon>
    </lineage>
</organism>
<dbReference type="PROSITE" id="PS51192">
    <property type="entry name" value="HELICASE_ATP_BIND_1"/>
    <property type="match status" value="1"/>
</dbReference>
<feature type="region of interest" description="Disordered" evidence="12">
    <location>
        <begin position="200"/>
        <end position="304"/>
    </location>
</feature>
<evidence type="ECO:0000256" key="9">
    <source>
        <dbReference type="ARBA" id="ARBA00022884"/>
    </source>
</evidence>
<dbReference type="InParanoid" id="S8ELN3"/>
<name>S8ELN3_FOMSC</name>
<dbReference type="FunFam" id="3.40.50.300:FF:000819">
    <property type="entry name" value="ATP dependent RNA helicase, putative"/>
    <property type="match status" value="1"/>
</dbReference>
<dbReference type="Pfam" id="PF07717">
    <property type="entry name" value="OB_NTP_bind"/>
    <property type="match status" value="1"/>
</dbReference>
<dbReference type="Pfam" id="PF00270">
    <property type="entry name" value="DEAD"/>
    <property type="match status" value="1"/>
</dbReference>
<keyword evidence="16" id="KW-1185">Reference proteome</keyword>
<dbReference type="FunFam" id="3.40.50.300:FF:000500">
    <property type="entry name" value="ATP-dependent RNA helicase DHX29"/>
    <property type="match status" value="1"/>
</dbReference>
<evidence type="ECO:0000313" key="16">
    <source>
        <dbReference type="Proteomes" id="UP000015241"/>
    </source>
</evidence>
<dbReference type="Pfam" id="PF24899">
    <property type="entry name" value="UBA_DHX29"/>
    <property type="match status" value="1"/>
</dbReference>
<dbReference type="EMBL" id="KE504127">
    <property type="protein sequence ID" value="EPT04194.1"/>
    <property type="molecule type" value="Genomic_DNA"/>
</dbReference>
<dbReference type="InterPro" id="IPR056890">
    <property type="entry name" value="UBA_DHX29-like"/>
</dbReference>
<keyword evidence="6" id="KW-0378">Hydrolase</keyword>
<comment type="catalytic activity">
    <reaction evidence="11">
        <text>ATP + H2O = ADP + phosphate + H(+)</text>
        <dbReference type="Rhea" id="RHEA:13065"/>
        <dbReference type="ChEBI" id="CHEBI:15377"/>
        <dbReference type="ChEBI" id="CHEBI:15378"/>
        <dbReference type="ChEBI" id="CHEBI:30616"/>
        <dbReference type="ChEBI" id="CHEBI:43474"/>
        <dbReference type="ChEBI" id="CHEBI:456216"/>
        <dbReference type="EC" id="3.6.4.13"/>
    </reaction>
</comment>
<proteinExistence type="predicted"/>
<dbReference type="PANTHER" id="PTHR18934">
    <property type="entry name" value="ATP-DEPENDENT RNA HELICASE"/>
    <property type="match status" value="1"/>
</dbReference>
<evidence type="ECO:0000256" key="10">
    <source>
        <dbReference type="ARBA" id="ARBA00022946"/>
    </source>
</evidence>
<dbReference type="STRING" id="743788.S8ELN3"/>
<dbReference type="GO" id="GO:0005524">
    <property type="term" value="F:ATP binding"/>
    <property type="evidence" value="ECO:0007669"/>
    <property type="project" value="UniProtKB-KW"/>
</dbReference>
<sequence length="1483" mass="165092">MGTKKKKTQLKPVARGFATTSVPKKVVPAVDAAVEGDSSHPDAKGPDAKGDDSSSTDAPKNVDGTSGPEDQDVDPIVQGFVDKYQDRTEKDIVRTIKAIEQERRFAETMASLDFDTNVVQRVLDLHFDQGLSQAERTLNEPAEKAVVRLAVTYGVLRRLGFSEGRVEDCLRSINGVDLDEAFDWLHLHCTEEELDAEKGIHSADGSDSRSTSVPSTPRATQHTISARSWPFSPPTFQPQTPDRAGFSHHLDASAPAFVPGALPSPRPLPQETVSNSAPVSGSESPVSWTSRHSSKDSEDWSPIDDPNIAFVQLKMQISELTTHRRPDEKRDAAFLRDLQRRLEEIKKDYLFDEVEAESQYRIERERADARLLQSKLRGTAPRAPATHATPTTPSKANMPSAQRPRSSSVAKVDVFEEDYDGSVGGMFELLEEMPATEVTESGTTVNVRDMALPKHWSGRTSKSVLQERVHKVDRFAAVTYTDISGSSRAKRAKVIIRWAGGKSDSWSMDDVGCYDMSQAEQYISTVALHALAFRQSEGFALGNTASTTSQTAFRLLPAIHRDLWDELEKRRLAQDDAINRGIWAKLRSILEPKLSTEREATEKIVKPAVESKLRYGGRSHSYGNDLTPEQIIAGFQARQASLAYQDMLRQREQLPIAQYRNDIVDALETNQVLVLSGETGCGKSTQVPSFILEDHLSKGKHCKVYCTEPRRISAISLAQRVSRELGEPAGAVGTAGSIVGYSIRLESNITNRTRLAYVTNGIALRMLEGGSGQGGQGTAFDELTHIIIDEVHERTIESDFLLIVLKSLLLERPDLKVILMSATVDAEKISDYFGGAPVFYVPGRTFPVDVRFLEDAIELTQWKVTEGSPYARRGYDKFFRGKARNEWSEDMAPADDDDEETTQENVKLEKRYSASTASTINLLDERFLPFELILRLLERICLKDAEYAPYSSAVLVFMPGMGEIRRLNDLLMEHPAFGSEDQFKVYPLHSTISSEQQGAVFDIPPPGIRKIVIATNIAETGITIPDITCVIDTGKHREMRFDEKRQISRLVETFIARSNAAQRRGRAGRVQSGLCFHLFTKIRHDTKLAVHPDPEMMRLSLSDLALRIKIMKVKLGTSIEDVLSRALDPPTSVNIQRAVSALVEVRALTPSEEITPMGRLLSKLPTDVHLGKFLLIATLFRCLDPALTIAATLNAKSPFITPMGLEQAADHAKMSFRVENSDFLTIHNAFASWRRACANGQTQARKFCKEAFLSHQNLQQIEELRQQFLGYLVDSSFLHVDDAFVRELSRARYSRGRTRFVTIPPESDAYSGNVHLLNAALVAGLYPKILSIDPHNGALKTVSNNQSVSFHPSSINFRKRATEFGVNHLCYFTLMQSKKLYAWETGPVDDLAMVLLCGEPEFKLSANVVYIDKKIKFRLSPKTGVALKLLRSQISALLSAQMRIKPLSETQLPWNELAIMILGKLKPEEPGRQLESITLVKHS</sequence>
<dbReference type="SUPFAM" id="SSF52540">
    <property type="entry name" value="P-loop containing nucleoside triphosphate hydrolases"/>
    <property type="match status" value="1"/>
</dbReference>
<dbReference type="SMART" id="SM00847">
    <property type="entry name" value="HA2"/>
    <property type="match status" value="1"/>
</dbReference>
<dbReference type="InterPro" id="IPR014001">
    <property type="entry name" value="Helicase_ATP-bd"/>
</dbReference>
<dbReference type="Proteomes" id="UP000015241">
    <property type="component" value="Unassembled WGS sequence"/>
</dbReference>